<reference evidence="7" key="1">
    <citation type="journal article" date="2023" name="Access Microbiol">
        <title>De-novo genome assembly for Akanthomyces muscarius, a biocontrol agent of insect agricultural pests.</title>
        <authorList>
            <person name="Erdos Z."/>
            <person name="Studholme D.J."/>
            <person name="Raymond B."/>
            <person name="Sharma M."/>
        </authorList>
    </citation>
    <scope>NUCLEOTIDE SEQUENCE</scope>
    <source>
        <strain evidence="7">Ve6</strain>
    </source>
</reference>
<sequence>MPARKRTSAVANGSDNAEPVSKRRSSRQAAAATASKAATEAQTAVKSESSQPAKSAASKPPKMAANKASQARANGKGAAAVQEEHEPEPAKISKKVSAASAAKPGKKDSKKAKPAAKEAEEEDADRAESEDPDVDSIPALNPEAPRHEGEWYWLMKAEPETRMENGHDVRFSIDDLRAKTKPEGWDGIRAYPARNNMRNMNAGDKAFFYHSNCKEPGIVGIMEIVKEFSQDKSARRPGTPYYDPSSTKDKPKWDLVHVEFRKKFAVPIYLKELRKMGEAGGPLEQMQMLKLGRLSVSKVSAEEWTALCELADAKAEEAGLKHEE</sequence>
<comment type="subcellular location">
    <subcellularLocation>
        <location evidence="1">Nucleus</location>
    </subcellularLocation>
</comment>
<dbReference type="InterPro" id="IPR052181">
    <property type="entry name" value="5hmC_binding"/>
</dbReference>
<dbReference type="GeneID" id="80890655"/>
<dbReference type="KEGG" id="amus:LMH87_003496"/>
<evidence type="ECO:0000256" key="2">
    <source>
        <dbReference type="ARBA" id="ARBA00014654"/>
    </source>
</evidence>
<evidence type="ECO:0000256" key="5">
    <source>
        <dbReference type="SAM" id="MobiDB-lite"/>
    </source>
</evidence>
<evidence type="ECO:0000313" key="8">
    <source>
        <dbReference type="Proteomes" id="UP001144673"/>
    </source>
</evidence>
<feature type="domain" description="EVE" evidence="6">
    <location>
        <begin position="152"/>
        <end position="310"/>
    </location>
</feature>
<dbReference type="InterPro" id="IPR002740">
    <property type="entry name" value="EVE_domain"/>
</dbReference>
<feature type="compositionally biased region" description="Acidic residues" evidence="5">
    <location>
        <begin position="119"/>
        <end position="134"/>
    </location>
</feature>
<feature type="region of interest" description="Disordered" evidence="5">
    <location>
        <begin position="1"/>
        <end position="144"/>
    </location>
</feature>
<gene>
    <name evidence="7" type="ORF">LMH87_003496</name>
</gene>
<dbReference type="PANTHER" id="PTHR14087:SF7">
    <property type="entry name" value="THYMOCYTE NUCLEAR PROTEIN 1"/>
    <property type="match status" value="1"/>
</dbReference>
<dbReference type="Proteomes" id="UP001144673">
    <property type="component" value="Chromosome 2"/>
</dbReference>
<evidence type="ECO:0000256" key="4">
    <source>
        <dbReference type="ARBA" id="ARBA00023242"/>
    </source>
</evidence>
<dbReference type="Gene3D" id="3.10.590.10">
    <property type="entry name" value="ph1033 like domains"/>
    <property type="match status" value="1"/>
</dbReference>
<dbReference type="Pfam" id="PF01878">
    <property type="entry name" value="EVE"/>
    <property type="match status" value="1"/>
</dbReference>
<evidence type="ECO:0000259" key="6">
    <source>
        <dbReference type="Pfam" id="PF01878"/>
    </source>
</evidence>
<comment type="caution">
    <text evidence="7">The sequence shown here is derived from an EMBL/GenBank/DDBJ whole genome shotgun (WGS) entry which is preliminary data.</text>
</comment>
<protein>
    <recommendedName>
        <fullName evidence="2">Thymocyte nuclear protein 1</fullName>
    </recommendedName>
</protein>
<dbReference type="PANTHER" id="PTHR14087">
    <property type="entry name" value="THYMOCYTE NUCLEAR PROTEIN 1"/>
    <property type="match status" value="1"/>
</dbReference>
<evidence type="ECO:0000313" key="7">
    <source>
        <dbReference type="EMBL" id="KAJ4144621.1"/>
    </source>
</evidence>
<dbReference type="InterPro" id="IPR047197">
    <property type="entry name" value="THYN1-like_EVE"/>
</dbReference>
<dbReference type="GO" id="GO:0005634">
    <property type="term" value="C:nucleus"/>
    <property type="evidence" value="ECO:0007669"/>
    <property type="project" value="UniProtKB-SubCell"/>
</dbReference>
<name>A0A9W8Q1J1_AKAMU</name>
<dbReference type="AlphaFoldDB" id="A0A9W8Q1J1"/>
<dbReference type="InterPro" id="IPR015947">
    <property type="entry name" value="PUA-like_sf"/>
</dbReference>
<dbReference type="CDD" id="cd21133">
    <property type="entry name" value="EVE"/>
    <property type="match status" value="1"/>
</dbReference>
<evidence type="ECO:0000256" key="3">
    <source>
        <dbReference type="ARBA" id="ARBA00022553"/>
    </source>
</evidence>
<accession>A0A9W8Q1J1</accession>
<feature type="compositionally biased region" description="Basic and acidic residues" evidence="5">
    <location>
        <begin position="82"/>
        <end position="91"/>
    </location>
</feature>
<dbReference type="RefSeq" id="XP_056048291.1">
    <property type="nucleotide sequence ID" value="XM_056193744.1"/>
</dbReference>
<keyword evidence="4" id="KW-0539">Nucleus</keyword>
<feature type="compositionally biased region" description="Low complexity" evidence="5">
    <location>
        <begin position="27"/>
        <end position="69"/>
    </location>
</feature>
<organism evidence="7 8">
    <name type="scientific">Akanthomyces muscarius</name>
    <name type="common">Entomopathogenic fungus</name>
    <name type="synonym">Lecanicillium muscarium</name>
    <dbReference type="NCBI Taxonomy" id="2231603"/>
    <lineage>
        <taxon>Eukaryota</taxon>
        <taxon>Fungi</taxon>
        <taxon>Dikarya</taxon>
        <taxon>Ascomycota</taxon>
        <taxon>Pezizomycotina</taxon>
        <taxon>Sordariomycetes</taxon>
        <taxon>Hypocreomycetidae</taxon>
        <taxon>Hypocreales</taxon>
        <taxon>Cordycipitaceae</taxon>
        <taxon>Akanthomyces</taxon>
    </lineage>
</organism>
<evidence type="ECO:0000256" key="1">
    <source>
        <dbReference type="ARBA" id="ARBA00004123"/>
    </source>
</evidence>
<keyword evidence="8" id="KW-1185">Reference proteome</keyword>
<proteinExistence type="predicted"/>
<keyword evidence="3" id="KW-0597">Phosphoprotein</keyword>
<dbReference type="EMBL" id="JAJHUN010000011">
    <property type="protein sequence ID" value="KAJ4144621.1"/>
    <property type="molecule type" value="Genomic_DNA"/>
</dbReference>
<dbReference type="FunFam" id="3.10.590.10:FF:000003">
    <property type="entry name" value="Thymocyte nuclear protein 1"/>
    <property type="match status" value="1"/>
</dbReference>
<dbReference type="SUPFAM" id="SSF88697">
    <property type="entry name" value="PUA domain-like"/>
    <property type="match status" value="1"/>
</dbReference>